<comment type="caution">
    <text evidence="5">The sequence shown here is derived from an EMBL/GenBank/DDBJ whole genome shotgun (WGS) entry which is preliminary data.</text>
</comment>
<dbReference type="InterPro" id="IPR042098">
    <property type="entry name" value="TauD-like_sf"/>
</dbReference>
<evidence type="ECO:0000313" key="5">
    <source>
        <dbReference type="EMBL" id="MCK8494901.1"/>
    </source>
</evidence>
<organism evidence="5 6">
    <name type="scientific">Spirosoma liriopis</name>
    <dbReference type="NCBI Taxonomy" id="2937440"/>
    <lineage>
        <taxon>Bacteria</taxon>
        <taxon>Pseudomonadati</taxon>
        <taxon>Bacteroidota</taxon>
        <taxon>Cytophagia</taxon>
        <taxon>Cytophagales</taxon>
        <taxon>Cytophagaceae</taxon>
        <taxon>Spirosoma</taxon>
    </lineage>
</organism>
<keyword evidence="2" id="KW-0560">Oxidoreductase</keyword>
<keyword evidence="3" id="KW-0045">Antibiotic biosynthesis</keyword>
<reference evidence="5 6" key="1">
    <citation type="submission" date="2022-04" db="EMBL/GenBank/DDBJ databases">
        <title>Spirosoma sp. strain RP8 genome sequencing and assembly.</title>
        <authorList>
            <person name="Jung Y."/>
        </authorList>
    </citation>
    <scope>NUCLEOTIDE SEQUENCE [LARGE SCALE GENOMIC DNA]</scope>
    <source>
        <strain evidence="5 6">RP8</strain>
    </source>
</reference>
<evidence type="ECO:0000256" key="1">
    <source>
        <dbReference type="ARBA" id="ARBA00001954"/>
    </source>
</evidence>
<dbReference type="InterPro" id="IPR003819">
    <property type="entry name" value="TauD/TfdA-like"/>
</dbReference>
<gene>
    <name evidence="5" type="ORF">M0L20_23730</name>
</gene>
<proteinExistence type="predicted"/>
<keyword evidence="6" id="KW-1185">Reference proteome</keyword>
<keyword evidence="5" id="KW-0223">Dioxygenase</keyword>
<evidence type="ECO:0000313" key="6">
    <source>
        <dbReference type="Proteomes" id="UP001202180"/>
    </source>
</evidence>
<dbReference type="SUPFAM" id="SSF51197">
    <property type="entry name" value="Clavaminate synthase-like"/>
    <property type="match status" value="1"/>
</dbReference>
<dbReference type="Pfam" id="PF02668">
    <property type="entry name" value="TauD"/>
    <property type="match status" value="1"/>
</dbReference>
<dbReference type="PANTHER" id="PTHR10696">
    <property type="entry name" value="GAMMA-BUTYROBETAINE HYDROXYLASE-RELATED"/>
    <property type="match status" value="1"/>
</dbReference>
<dbReference type="PANTHER" id="PTHR10696:SF56">
    <property type="entry name" value="TAUD_TFDA-LIKE DOMAIN-CONTAINING PROTEIN"/>
    <property type="match status" value="1"/>
</dbReference>
<dbReference type="Proteomes" id="UP001202180">
    <property type="component" value="Unassembled WGS sequence"/>
</dbReference>
<comment type="cofactor">
    <cofactor evidence="1">
        <name>Fe(2+)</name>
        <dbReference type="ChEBI" id="CHEBI:29033"/>
    </cofactor>
</comment>
<evidence type="ECO:0000256" key="2">
    <source>
        <dbReference type="ARBA" id="ARBA00023002"/>
    </source>
</evidence>
<evidence type="ECO:0000259" key="4">
    <source>
        <dbReference type="Pfam" id="PF02668"/>
    </source>
</evidence>
<dbReference type="Gene3D" id="3.60.130.10">
    <property type="entry name" value="Clavaminate synthase-like"/>
    <property type="match status" value="1"/>
</dbReference>
<sequence>MDSFFLKHLIDVDKANEESILDALDKHGIITFNGIFEIDCFLDLCSKIGPLFNHPDADVNGLTQITHKVDGIDRPGVPGLTDKNLVPHTDRATVADPPFYTSLLCIKTAAHGGDTILADGKEIYDVMKNRFPSELSLLEQPDGAIFGRGSHQYSSAIFNSQGSASKYIRFRYDDIAYFSAEIIQALSVFLTLVYQCQHVFKLDNGQGYIVQNGRWLHGRHSFEGDRLMNRALIDSKFGTMNFGFSVS</sequence>
<feature type="domain" description="TauD/TfdA-like" evidence="4">
    <location>
        <begin position="6"/>
        <end position="231"/>
    </location>
</feature>
<protein>
    <submittedName>
        <fullName evidence="5">TauD/TfdA family dioxygenase</fullName>
    </submittedName>
</protein>
<accession>A0ABT0HRU7</accession>
<dbReference type="InterPro" id="IPR050411">
    <property type="entry name" value="AlphaKG_dependent_hydroxylases"/>
</dbReference>
<dbReference type="EMBL" id="JALPRF010000005">
    <property type="protein sequence ID" value="MCK8494901.1"/>
    <property type="molecule type" value="Genomic_DNA"/>
</dbReference>
<dbReference type="GO" id="GO:0051213">
    <property type="term" value="F:dioxygenase activity"/>
    <property type="evidence" value="ECO:0007669"/>
    <property type="project" value="UniProtKB-KW"/>
</dbReference>
<dbReference type="RefSeq" id="WP_232563196.1">
    <property type="nucleotide sequence ID" value="NZ_JALPRF010000005.1"/>
</dbReference>
<evidence type="ECO:0000256" key="3">
    <source>
        <dbReference type="ARBA" id="ARBA00023194"/>
    </source>
</evidence>
<name>A0ABT0HRU7_9BACT</name>